<reference evidence="2 3" key="1">
    <citation type="journal article" date="2023" name="Microorganisms">
        <title>Thiorhodovibrio frisius and Trv. litoralis spp. nov., Two Novel Members from a Clade of Fastidious Purple Sulfur Bacteria That Exhibit Unique Red-Shifted Light-Harvesting Capabilities.</title>
        <authorList>
            <person name="Methner A."/>
            <person name="Kuzyk S.B."/>
            <person name="Petersen J."/>
            <person name="Bauer S."/>
            <person name="Brinkmann H."/>
            <person name="Sichau K."/>
            <person name="Wanner G."/>
            <person name="Wolf J."/>
            <person name="Neumann-Schaal M."/>
            <person name="Henke P."/>
            <person name="Tank M."/>
            <person name="Sproer C."/>
            <person name="Bunk B."/>
            <person name="Overmann J."/>
        </authorList>
    </citation>
    <scope>NUCLEOTIDE SEQUENCE [LARGE SCALE GENOMIC DNA]</scope>
    <source>
        <strain evidence="2 3">DSM 6702</strain>
    </source>
</reference>
<dbReference type="InterPro" id="IPR031807">
    <property type="entry name" value="HicB-like"/>
</dbReference>
<dbReference type="InterPro" id="IPR051404">
    <property type="entry name" value="TA_system_antitoxin"/>
</dbReference>
<proteinExistence type="predicted"/>
<evidence type="ECO:0000313" key="2">
    <source>
        <dbReference type="EMBL" id="WPL18049.1"/>
    </source>
</evidence>
<keyword evidence="3" id="KW-1185">Reference proteome</keyword>
<accession>A0ABZ0SBX0</accession>
<dbReference type="EMBL" id="CP121472">
    <property type="protein sequence ID" value="WPL18049.1"/>
    <property type="molecule type" value="Genomic_DNA"/>
</dbReference>
<dbReference type="Gene3D" id="3.30.160.250">
    <property type="match status" value="1"/>
</dbReference>
<dbReference type="PANTHER" id="PTHR34504:SF2">
    <property type="entry name" value="UPF0150 PROTEIN SSL0259"/>
    <property type="match status" value="1"/>
</dbReference>
<gene>
    <name evidence="2" type="ORF">Thiowin_03100</name>
</gene>
<sequence length="70" mass="7594">MPHYLVEIFWSDEDQGYIATVPDLPGCSAWGGTHTEAAREIEHAIEAWIAACRQSGEPIPTATAQARQAA</sequence>
<feature type="domain" description="HicB-like antitoxin of toxin-antitoxin system" evidence="1">
    <location>
        <begin position="6"/>
        <end position="64"/>
    </location>
</feature>
<dbReference type="RefSeq" id="WP_328983842.1">
    <property type="nucleotide sequence ID" value="NZ_CP121472.1"/>
</dbReference>
<evidence type="ECO:0000313" key="3">
    <source>
        <dbReference type="Proteomes" id="UP001432180"/>
    </source>
</evidence>
<protein>
    <recommendedName>
        <fullName evidence="1">HicB-like antitoxin of toxin-antitoxin system domain-containing protein</fullName>
    </recommendedName>
</protein>
<dbReference type="PANTHER" id="PTHR34504">
    <property type="entry name" value="ANTITOXIN HICB"/>
    <property type="match status" value="1"/>
</dbReference>
<dbReference type="Pfam" id="PF15919">
    <property type="entry name" value="HicB_lk_antitox"/>
    <property type="match status" value="1"/>
</dbReference>
<dbReference type="SUPFAM" id="SSF143100">
    <property type="entry name" value="TTHA1013/TTHA0281-like"/>
    <property type="match status" value="1"/>
</dbReference>
<name>A0ABZ0SBX0_9GAMM</name>
<dbReference type="Proteomes" id="UP001432180">
    <property type="component" value="Chromosome"/>
</dbReference>
<organism evidence="2 3">
    <name type="scientific">Thiorhodovibrio winogradskyi</name>
    <dbReference type="NCBI Taxonomy" id="77007"/>
    <lineage>
        <taxon>Bacteria</taxon>
        <taxon>Pseudomonadati</taxon>
        <taxon>Pseudomonadota</taxon>
        <taxon>Gammaproteobacteria</taxon>
        <taxon>Chromatiales</taxon>
        <taxon>Chromatiaceae</taxon>
        <taxon>Thiorhodovibrio</taxon>
    </lineage>
</organism>
<dbReference type="InterPro" id="IPR035069">
    <property type="entry name" value="TTHA1013/TTHA0281-like"/>
</dbReference>
<evidence type="ECO:0000259" key="1">
    <source>
        <dbReference type="Pfam" id="PF15919"/>
    </source>
</evidence>